<reference evidence="2 3" key="1">
    <citation type="submission" date="2017-10" db="EMBL/GenBank/DDBJ databases">
        <title>Development of genomic resources for the powdery mildew, Erysiphe pulchra.</title>
        <authorList>
            <person name="Wadl P.A."/>
            <person name="Mack B.M."/>
            <person name="Moore G."/>
            <person name="Beltz S.B."/>
        </authorList>
    </citation>
    <scope>NUCLEOTIDE SEQUENCE [LARGE SCALE GENOMIC DNA]</scope>
    <source>
        <strain evidence="2">Cflorida</strain>
    </source>
</reference>
<dbReference type="InterPro" id="IPR036397">
    <property type="entry name" value="RNaseH_sf"/>
</dbReference>
<dbReference type="InterPro" id="IPR038717">
    <property type="entry name" value="Tc1-like_DDE_dom"/>
</dbReference>
<accession>A0A2S4PQH9</accession>
<dbReference type="EMBL" id="PEDP01001091">
    <property type="protein sequence ID" value="POS84278.1"/>
    <property type="molecule type" value="Genomic_DNA"/>
</dbReference>
<gene>
    <name evidence="2" type="ORF">EPUL_006097</name>
</gene>
<dbReference type="OrthoDB" id="3478007at2759"/>
<feature type="domain" description="Tc1-like transposase DDE" evidence="1">
    <location>
        <begin position="38"/>
        <end position="118"/>
    </location>
</feature>
<evidence type="ECO:0000259" key="1">
    <source>
        <dbReference type="Pfam" id="PF13358"/>
    </source>
</evidence>
<name>A0A2S4PQH9_9PEZI</name>
<organism evidence="2 3">
    <name type="scientific">Erysiphe pulchra</name>
    <dbReference type="NCBI Taxonomy" id="225359"/>
    <lineage>
        <taxon>Eukaryota</taxon>
        <taxon>Fungi</taxon>
        <taxon>Dikarya</taxon>
        <taxon>Ascomycota</taxon>
        <taxon>Pezizomycotina</taxon>
        <taxon>Leotiomycetes</taxon>
        <taxon>Erysiphales</taxon>
        <taxon>Erysiphaceae</taxon>
        <taxon>Erysiphe</taxon>
    </lineage>
</organism>
<evidence type="ECO:0000313" key="2">
    <source>
        <dbReference type="EMBL" id="POS84278.1"/>
    </source>
</evidence>
<dbReference type="Pfam" id="PF13358">
    <property type="entry name" value="DDE_3"/>
    <property type="match status" value="1"/>
</dbReference>
<proteinExistence type="predicted"/>
<dbReference type="Proteomes" id="UP000237438">
    <property type="component" value="Unassembled WGS sequence"/>
</dbReference>
<sequence>MAILWTGESWVSDGRQSRDWVTRSVPASQAQKKALVILGAVEVYRAPKIVTLVDGMVSMRPWLSVMLDNAPAHVAACTMEEMSQRFIQPIFLPPKLPDLNPTEADCDRMKDHIQHHPNLGSGRQRT</sequence>
<dbReference type="AlphaFoldDB" id="A0A2S4PQH9"/>
<protein>
    <recommendedName>
        <fullName evidence="1">Tc1-like transposase DDE domain-containing protein</fullName>
    </recommendedName>
</protein>
<evidence type="ECO:0000313" key="3">
    <source>
        <dbReference type="Proteomes" id="UP000237438"/>
    </source>
</evidence>
<comment type="caution">
    <text evidence="2">The sequence shown here is derived from an EMBL/GenBank/DDBJ whole genome shotgun (WGS) entry which is preliminary data.</text>
</comment>
<dbReference type="Gene3D" id="3.30.420.10">
    <property type="entry name" value="Ribonuclease H-like superfamily/Ribonuclease H"/>
    <property type="match status" value="1"/>
</dbReference>
<keyword evidence="3" id="KW-1185">Reference proteome</keyword>
<dbReference type="GO" id="GO:0003676">
    <property type="term" value="F:nucleic acid binding"/>
    <property type="evidence" value="ECO:0007669"/>
    <property type="project" value="InterPro"/>
</dbReference>